<dbReference type="STRING" id="1798650.A2945_00215"/>
<protein>
    <recommendedName>
        <fullName evidence="4">EfeO-type cupredoxin-like domain-containing protein</fullName>
    </recommendedName>
</protein>
<gene>
    <name evidence="2" type="ORF">A2945_00215</name>
</gene>
<dbReference type="Gene3D" id="2.60.40.420">
    <property type="entry name" value="Cupredoxins - blue copper proteins"/>
    <property type="match status" value="1"/>
</dbReference>
<sequence>MQSKISIPGGFYLTLAVIAVFFIMTWLVMFQRVVADFATLTPAPLHRADFSATADMMSVTYDDRGFSPSSITVEQGTTVIFKNMSSEAFWPASASHPAHDGYPKEGGCSGSTFDACEGVPAGKSWSFRFDIPGTWGYHNHLNPRHWGTVVVE</sequence>
<organism evidence="2 3">
    <name type="scientific">Candidatus Liptonbacteria bacterium RIFCSPLOWO2_01_FULL_52_25</name>
    <dbReference type="NCBI Taxonomy" id="1798650"/>
    <lineage>
        <taxon>Bacteria</taxon>
        <taxon>Candidatus Liptoniibacteriota</taxon>
    </lineage>
</organism>
<comment type="caution">
    <text evidence="2">The sequence shown here is derived from an EMBL/GenBank/DDBJ whole genome shotgun (WGS) entry which is preliminary data.</text>
</comment>
<reference evidence="2 3" key="1">
    <citation type="journal article" date="2016" name="Nat. Commun.">
        <title>Thousands of microbial genomes shed light on interconnected biogeochemical processes in an aquifer system.</title>
        <authorList>
            <person name="Anantharaman K."/>
            <person name="Brown C.T."/>
            <person name="Hug L.A."/>
            <person name="Sharon I."/>
            <person name="Castelle C.J."/>
            <person name="Probst A.J."/>
            <person name="Thomas B.C."/>
            <person name="Singh A."/>
            <person name="Wilkins M.J."/>
            <person name="Karaoz U."/>
            <person name="Brodie E.L."/>
            <person name="Williams K.H."/>
            <person name="Hubbard S.S."/>
            <person name="Banfield J.F."/>
        </authorList>
    </citation>
    <scope>NUCLEOTIDE SEQUENCE [LARGE SCALE GENOMIC DNA]</scope>
</reference>
<evidence type="ECO:0000256" key="1">
    <source>
        <dbReference type="SAM" id="Phobius"/>
    </source>
</evidence>
<evidence type="ECO:0000313" key="2">
    <source>
        <dbReference type="EMBL" id="OGZ00106.1"/>
    </source>
</evidence>
<evidence type="ECO:0000313" key="3">
    <source>
        <dbReference type="Proteomes" id="UP000178880"/>
    </source>
</evidence>
<evidence type="ECO:0008006" key="4">
    <source>
        <dbReference type="Google" id="ProtNLM"/>
    </source>
</evidence>
<keyword evidence="1" id="KW-0812">Transmembrane</keyword>
<proteinExistence type="predicted"/>
<dbReference type="InterPro" id="IPR008972">
    <property type="entry name" value="Cupredoxin"/>
</dbReference>
<dbReference type="AlphaFoldDB" id="A0A1G2CFF7"/>
<feature type="transmembrane region" description="Helical" evidence="1">
    <location>
        <begin position="12"/>
        <end position="30"/>
    </location>
</feature>
<keyword evidence="1" id="KW-0472">Membrane</keyword>
<dbReference type="EMBL" id="MHLA01000007">
    <property type="protein sequence ID" value="OGZ00106.1"/>
    <property type="molecule type" value="Genomic_DNA"/>
</dbReference>
<name>A0A1G2CFF7_9BACT</name>
<dbReference type="Proteomes" id="UP000178880">
    <property type="component" value="Unassembled WGS sequence"/>
</dbReference>
<dbReference type="SUPFAM" id="SSF49503">
    <property type="entry name" value="Cupredoxins"/>
    <property type="match status" value="1"/>
</dbReference>
<accession>A0A1G2CFF7</accession>
<keyword evidence="1" id="KW-1133">Transmembrane helix</keyword>